<evidence type="ECO:0000256" key="1">
    <source>
        <dbReference type="SAM" id="MobiDB-lite"/>
    </source>
</evidence>
<feature type="compositionally biased region" description="Polar residues" evidence="1">
    <location>
        <begin position="312"/>
        <end position="321"/>
    </location>
</feature>
<reference evidence="3 4" key="1">
    <citation type="journal article" date="2023" name="IMA Fungus">
        <title>Comparative genomic study of the Penicillium genus elucidates a diverse pangenome and 15 lateral gene transfer events.</title>
        <authorList>
            <person name="Petersen C."/>
            <person name="Sorensen T."/>
            <person name="Nielsen M.R."/>
            <person name="Sondergaard T.E."/>
            <person name="Sorensen J.L."/>
            <person name="Fitzpatrick D.A."/>
            <person name="Frisvad J.C."/>
            <person name="Nielsen K.L."/>
        </authorList>
    </citation>
    <scope>NUCLEOTIDE SEQUENCE [LARGE SCALE GENOMIC DNA]</scope>
    <source>
        <strain evidence="3 4">IBT 3361</strain>
    </source>
</reference>
<organism evidence="3 4">
    <name type="scientific">Penicillium chrysogenum</name>
    <name type="common">Penicillium notatum</name>
    <dbReference type="NCBI Taxonomy" id="5076"/>
    <lineage>
        <taxon>Eukaryota</taxon>
        <taxon>Fungi</taxon>
        <taxon>Dikarya</taxon>
        <taxon>Ascomycota</taxon>
        <taxon>Pezizomycotina</taxon>
        <taxon>Eurotiomycetes</taxon>
        <taxon>Eurotiomycetidae</taxon>
        <taxon>Eurotiales</taxon>
        <taxon>Aspergillaceae</taxon>
        <taxon>Penicillium</taxon>
        <taxon>Penicillium chrysogenum species complex</taxon>
    </lineage>
</organism>
<comment type="caution">
    <text evidence="3">The sequence shown here is derived from an EMBL/GenBank/DDBJ whole genome shotgun (WGS) entry which is preliminary data.</text>
</comment>
<proteinExistence type="predicted"/>
<feature type="compositionally biased region" description="Low complexity" evidence="1">
    <location>
        <begin position="291"/>
        <end position="302"/>
    </location>
</feature>
<feature type="signal peptide" evidence="2">
    <location>
        <begin position="1"/>
        <end position="23"/>
    </location>
</feature>
<dbReference type="PANTHER" id="PTHR31145">
    <property type="entry name" value="INTEGRAL MEMBRANE PROTEIN (AFU_ORTHOLOGUE AFUA_7G01610)"/>
    <property type="match status" value="1"/>
</dbReference>
<evidence type="ECO:0000313" key="4">
    <source>
        <dbReference type="Proteomes" id="UP001220256"/>
    </source>
</evidence>
<protein>
    <submittedName>
        <fullName evidence="3">Uncharacterized protein</fullName>
    </submittedName>
</protein>
<dbReference type="Proteomes" id="UP001220256">
    <property type="component" value="Unassembled WGS sequence"/>
</dbReference>
<feature type="chain" id="PRO_5045514968" evidence="2">
    <location>
        <begin position="24"/>
        <end position="458"/>
    </location>
</feature>
<dbReference type="EMBL" id="JAPVEB010000003">
    <property type="protein sequence ID" value="KAJ5270309.1"/>
    <property type="molecule type" value="Genomic_DNA"/>
</dbReference>
<feature type="region of interest" description="Disordered" evidence="1">
    <location>
        <begin position="352"/>
        <end position="373"/>
    </location>
</feature>
<dbReference type="InterPro" id="IPR040241">
    <property type="entry name" value="TRP_Flc/Pkd2-like"/>
</dbReference>
<gene>
    <name evidence="3" type="ORF">N7505_006067</name>
</gene>
<dbReference type="PANTHER" id="PTHR31145:SF8">
    <property type="entry name" value="INTEGRAL MEMBRANE PROTEIN (AFU_ORTHOLOGUE AFUA_2G17475)"/>
    <property type="match status" value="1"/>
</dbReference>
<keyword evidence="2" id="KW-0732">Signal</keyword>
<evidence type="ECO:0000256" key="2">
    <source>
        <dbReference type="SAM" id="SignalP"/>
    </source>
</evidence>
<sequence>MQRISRSWMLILILTLNILVCEAGWVSRYQCGSSELGDPLDKPFRIDSLRGSLESSPILSLSILAIHNTTEVTCSDLDLPLLESSFQFHVLGIPVGHIEGFDSECPLPITNTLTPPEGTLFSKYEILYSIGNAHRLQTVVAESSFRTRDGFELDCVAVKITPEIGTAASVVFTYLPAVVMALVSIASWKTHANDALGWTSLFESRAAWSILGPMWEIISDIAGYLQYLQFIFLAGSLTLKYPGFYQPIVSQAAWSSLLYWMGPIDHGFTYPGVEDGMMGANRQKMDFARLSDSGSSVSSRTSGLPFDAPENPASSFPSAPTQETYITDFSAFYRPPRNHHKAPAIRSSALNNSHEEPAENSSDSHPSNPFRDSFDELMELPIRPNVDYSMRESDLFYGKLSNGSAFSPVPVSQELPEESQESRHTLREWAARAVETLKPPKKKKKEKGFQVMRPPRPN</sequence>
<feature type="region of interest" description="Disordered" evidence="1">
    <location>
        <begin position="433"/>
        <end position="458"/>
    </location>
</feature>
<evidence type="ECO:0000313" key="3">
    <source>
        <dbReference type="EMBL" id="KAJ5270309.1"/>
    </source>
</evidence>
<feature type="region of interest" description="Disordered" evidence="1">
    <location>
        <begin position="291"/>
        <end position="321"/>
    </location>
</feature>
<name>A0ABQ8WJW1_PENCH</name>
<keyword evidence="4" id="KW-1185">Reference proteome</keyword>
<accession>A0ABQ8WJW1</accession>